<keyword evidence="2" id="KW-1185">Reference proteome</keyword>
<sequence length="102" mass="10767">MQFQYEQGFDRDFYQTTVDGENFSGQAINAGATSGVGTVFAGGGTGTVFMSSTNGNFVAVLMGDRGSTMRCQMNYADSSGFTSFGGVGLCQHSDGRVIDVTW</sequence>
<dbReference type="AlphaFoldDB" id="A0AA48KHM8"/>
<gene>
    <name evidence="1" type="ORF">MACH21_05060</name>
</gene>
<name>A0AA48KHM8_9RHOB</name>
<dbReference type="KEGG" id="rmai:MACH21_05060"/>
<evidence type="ECO:0000313" key="2">
    <source>
        <dbReference type="Proteomes" id="UP001337723"/>
    </source>
</evidence>
<organism evidence="1 2">
    <name type="scientific">Roseicyclus marinus</name>
    <dbReference type="NCBI Taxonomy" id="2161673"/>
    <lineage>
        <taxon>Bacteria</taxon>
        <taxon>Pseudomonadati</taxon>
        <taxon>Pseudomonadota</taxon>
        <taxon>Alphaproteobacteria</taxon>
        <taxon>Rhodobacterales</taxon>
        <taxon>Roseobacteraceae</taxon>
        <taxon>Roseicyclus</taxon>
    </lineage>
</organism>
<reference evidence="1 2" key="1">
    <citation type="submission" date="2023-01" db="EMBL/GenBank/DDBJ databases">
        <title>Complete genome sequence of Roseicyclus marinus strain Dej080120_10.</title>
        <authorList>
            <person name="Ueki S."/>
            <person name="Maruyama F."/>
        </authorList>
    </citation>
    <scope>NUCLEOTIDE SEQUENCE [LARGE SCALE GENOMIC DNA]</scope>
    <source>
        <strain evidence="1 2">Dej080120_10</strain>
    </source>
</reference>
<protein>
    <submittedName>
        <fullName evidence="1">Uncharacterized protein</fullName>
    </submittedName>
</protein>
<dbReference type="Proteomes" id="UP001337723">
    <property type="component" value="Chromosome"/>
</dbReference>
<accession>A0AA48KHM8</accession>
<proteinExistence type="predicted"/>
<dbReference type="EMBL" id="AP027266">
    <property type="protein sequence ID" value="BDW84329.1"/>
    <property type="molecule type" value="Genomic_DNA"/>
</dbReference>
<evidence type="ECO:0000313" key="1">
    <source>
        <dbReference type="EMBL" id="BDW84329.1"/>
    </source>
</evidence>